<evidence type="ECO:0000256" key="1">
    <source>
        <dbReference type="ARBA" id="ARBA00000707"/>
    </source>
</evidence>
<dbReference type="GO" id="GO:0006508">
    <property type="term" value="P:proteolysis"/>
    <property type="evidence" value="ECO:0007669"/>
    <property type="project" value="UniProtKB-KW"/>
</dbReference>
<dbReference type="Gene3D" id="3.90.70.40">
    <property type="match status" value="1"/>
</dbReference>
<comment type="catalytic activity">
    <reaction evidence="1">
        <text>Thiol-dependent hydrolysis of ester, thioester, amide, peptide and isopeptide bonds formed by the C-terminal Gly of ubiquitin (a 76-residue protein attached to proteins as an intracellular targeting signal).</text>
        <dbReference type="EC" id="3.4.19.12"/>
    </reaction>
</comment>
<evidence type="ECO:0000313" key="10">
    <source>
        <dbReference type="Proteomes" id="UP000738359"/>
    </source>
</evidence>
<dbReference type="PANTHER" id="PTHR13291:SF0">
    <property type="entry name" value="JOSEPHIN-LIKE PROTEIN"/>
    <property type="match status" value="1"/>
</dbReference>
<feature type="compositionally biased region" description="Polar residues" evidence="7">
    <location>
        <begin position="120"/>
        <end position="141"/>
    </location>
</feature>
<accession>A0A9P6JDM5</accession>
<dbReference type="SMART" id="SM01246">
    <property type="entry name" value="Josephin"/>
    <property type="match status" value="1"/>
</dbReference>
<evidence type="ECO:0000256" key="3">
    <source>
        <dbReference type="ARBA" id="ARBA00022670"/>
    </source>
</evidence>
<keyword evidence="4" id="KW-0833">Ubl conjugation pathway</keyword>
<dbReference type="EMBL" id="JAAAHY010000054">
    <property type="protein sequence ID" value="KAF9967831.1"/>
    <property type="molecule type" value="Genomic_DNA"/>
</dbReference>
<evidence type="ECO:0000256" key="4">
    <source>
        <dbReference type="ARBA" id="ARBA00022786"/>
    </source>
</evidence>
<dbReference type="OrthoDB" id="10063692at2759"/>
<keyword evidence="5" id="KW-0378">Hydrolase</keyword>
<keyword evidence="10" id="KW-1185">Reference proteome</keyword>
<dbReference type="AlphaFoldDB" id="A0A9P6JDM5"/>
<name>A0A9P6JDM5_MORAP</name>
<dbReference type="PANTHER" id="PTHR13291">
    <property type="entry name" value="JOSEPHIN 1, 2"/>
    <property type="match status" value="1"/>
</dbReference>
<evidence type="ECO:0000256" key="5">
    <source>
        <dbReference type="ARBA" id="ARBA00022801"/>
    </source>
</evidence>
<evidence type="ECO:0000256" key="2">
    <source>
        <dbReference type="ARBA" id="ARBA00012759"/>
    </source>
</evidence>
<keyword evidence="3" id="KW-0645">Protease</keyword>
<comment type="caution">
    <text evidence="9">The sequence shown here is derived from an EMBL/GenBank/DDBJ whole genome shotgun (WGS) entry which is preliminary data.</text>
</comment>
<dbReference type="Proteomes" id="UP000738359">
    <property type="component" value="Unassembled WGS sequence"/>
</dbReference>
<dbReference type="InterPro" id="IPR040053">
    <property type="entry name" value="JOSD1/2"/>
</dbReference>
<feature type="domain" description="Josephin" evidence="8">
    <location>
        <begin position="1"/>
        <end position="125"/>
    </location>
</feature>
<evidence type="ECO:0000313" key="9">
    <source>
        <dbReference type="EMBL" id="KAF9967831.1"/>
    </source>
</evidence>
<proteinExistence type="predicted"/>
<reference evidence="9" key="1">
    <citation type="journal article" date="2020" name="Fungal Divers.">
        <title>Resolving the Mortierellaceae phylogeny through synthesis of multi-gene phylogenetics and phylogenomics.</title>
        <authorList>
            <person name="Vandepol N."/>
            <person name="Liber J."/>
            <person name="Desiro A."/>
            <person name="Na H."/>
            <person name="Kennedy M."/>
            <person name="Barry K."/>
            <person name="Grigoriev I.V."/>
            <person name="Miller A.N."/>
            <person name="O'Donnell K."/>
            <person name="Stajich J.E."/>
            <person name="Bonito G."/>
        </authorList>
    </citation>
    <scope>NUCLEOTIDE SEQUENCE</scope>
    <source>
        <strain evidence="9">CK1249</strain>
    </source>
</reference>
<comment type="caution">
    <text evidence="6">Lacks conserved residue(s) required for the propagation of feature annotation.</text>
</comment>
<dbReference type="InterPro" id="IPR006155">
    <property type="entry name" value="Josephin"/>
</dbReference>
<protein>
    <recommendedName>
        <fullName evidence="2">ubiquitinyl hydrolase 1</fullName>
        <ecNumber evidence="2">3.4.19.12</ecNumber>
    </recommendedName>
</protein>
<evidence type="ECO:0000259" key="8">
    <source>
        <dbReference type="PROSITE" id="PS50957"/>
    </source>
</evidence>
<dbReference type="GO" id="GO:0016579">
    <property type="term" value="P:protein deubiquitination"/>
    <property type="evidence" value="ECO:0007669"/>
    <property type="project" value="InterPro"/>
</dbReference>
<dbReference type="Pfam" id="PF02099">
    <property type="entry name" value="Josephin"/>
    <property type="match status" value="1"/>
</dbReference>
<dbReference type="PROSITE" id="PS50957">
    <property type="entry name" value="JOSEPHIN"/>
    <property type="match status" value="1"/>
</dbReference>
<evidence type="ECO:0000256" key="6">
    <source>
        <dbReference type="PROSITE-ProRule" id="PRU00331"/>
    </source>
</evidence>
<dbReference type="GO" id="GO:0004843">
    <property type="term" value="F:cysteine-type deubiquitinase activity"/>
    <property type="evidence" value="ECO:0007669"/>
    <property type="project" value="UniProtKB-EC"/>
</dbReference>
<sequence>MGYYDVSVLEAALNQKQCTLSWFDARRDIAECLSQQDESMVGLIVHVPTSPRWIPFWKGQHWFGILRLANGAFVDLDSRLSLPTAFAGFDDCVAFLNDILQNGGRLFLIHRDPEAVVASTDITSSEDPPRTQESPARQSTPLPDPEVS</sequence>
<organism evidence="9 10">
    <name type="scientific">Mortierella alpina</name>
    <name type="common">Oleaginous fungus</name>
    <name type="synonym">Mortierella renispora</name>
    <dbReference type="NCBI Taxonomy" id="64518"/>
    <lineage>
        <taxon>Eukaryota</taxon>
        <taxon>Fungi</taxon>
        <taxon>Fungi incertae sedis</taxon>
        <taxon>Mucoromycota</taxon>
        <taxon>Mortierellomycotina</taxon>
        <taxon>Mortierellomycetes</taxon>
        <taxon>Mortierellales</taxon>
        <taxon>Mortierellaceae</taxon>
        <taxon>Mortierella</taxon>
    </lineage>
</organism>
<evidence type="ECO:0000256" key="7">
    <source>
        <dbReference type="SAM" id="MobiDB-lite"/>
    </source>
</evidence>
<feature type="region of interest" description="Disordered" evidence="7">
    <location>
        <begin position="119"/>
        <end position="148"/>
    </location>
</feature>
<gene>
    <name evidence="9" type="ORF">BGZ70_007978</name>
</gene>
<dbReference type="EC" id="3.4.19.12" evidence="2"/>